<dbReference type="EMBL" id="CP140154">
    <property type="protein sequence ID" value="WQG90861.1"/>
    <property type="molecule type" value="Genomic_DNA"/>
</dbReference>
<reference evidence="4 12" key="1">
    <citation type="submission" date="2023-11" db="EMBL/GenBank/DDBJ databases">
        <title>MicrobeMod: A computational toolkit for identifying prokaryotic methylation and restriction-modification with nanopore sequencing.</title>
        <authorList>
            <person name="Crits-Christoph A."/>
            <person name="Kang S.C."/>
            <person name="Lee H."/>
            <person name="Ostrov N."/>
        </authorList>
    </citation>
    <scope>NUCLEOTIDE SEQUENCE [LARGE SCALE GENOMIC DNA]</scope>
    <source>
        <strain evidence="4 12">ATCC 23090</strain>
    </source>
</reference>
<evidence type="ECO:0000313" key="5">
    <source>
        <dbReference type="EMBL" id="WQG87299.1"/>
    </source>
</evidence>
<dbReference type="Pfam" id="PF05598">
    <property type="entry name" value="DUF772"/>
    <property type="match status" value="1"/>
</dbReference>
<dbReference type="NCBIfam" id="NF033578">
    <property type="entry name" value="transpos_IS5_1"/>
    <property type="match status" value="1"/>
</dbReference>
<evidence type="ECO:0000313" key="10">
    <source>
        <dbReference type="EMBL" id="WQG92138.1"/>
    </source>
</evidence>
<organism evidence="4 12">
    <name type="scientific">Chitinophaga sancti</name>
    <dbReference type="NCBI Taxonomy" id="1004"/>
    <lineage>
        <taxon>Bacteria</taxon>
        <taxon>Pseudomonadati</taxon>
        <taxon>Bacteroidota</taxon>
        <taxon>Chitinophagia</taxon>
        <taxon>Chitinophagales</taxon>
        <taxon>Chitinophagaceae</taxon>
        <taxon>Chitinophaga</taxon>
    </lineage>
</organism>
<name>A0ABZ0X894_9BACT</name>
<dbReference type="PANTHER" id="PTHR33803:SF3">
    <property type="entry name" value="BLL1974 PROTEIN"/>
    <property type="match status" value="1"/>
</dbReference>
<gene>
    <name evidence="8" type="ORF">SR876_00410</name>
    <name evidence="9" type="ORF">SR876_05085</name>
    <name evidence="10" type="ORF">SR876_11540</name>
    <name evidence="11" type="ORF">SR876_12415</name>
    <name evidence="4" type="ORF">SR876_16645</name>
    <name evidence="5" type="ORF">SR876_20460</name>
    <name evidence="6" type="ORF">SR876_23825</name>
    <name evidence="7" type="ORF">SR876_25705</name>
</gene>
<dbReference type="RefSeq" id="WP_322518427.1">
    <property type="nucleotide sequence ID" value="NZ_CP139972.1"/>
</dbReference>
<dbReference type="EMBL" id="CP140154">
    <property type="protein sequence ID" value="WQG88320.1"/>
    <property type="molecule type" value="Genomic_DNA"/>
</dbReference>
<dbReference type="EMBL" id="CP140154">
    <property type="protein sequence ID" value="WQG92138.1"/>
    <property type="molecule type" value="Genomic_DNA"/>
</dbReference>
<feature type="region of interest" description="Disordered" evidence="1">
    <location>
        <begin position="140"/>
        <end position="177"/>
    </location>
</feature>
<evidence type="ECO:0000259" key="3">
    <source>
        <dbReference type="Pfam" id="PF13586"/>
    </source>
</evidence>
<evidence type="ECO:0000313" key="7">
    <source>
        <dbReference type="EMBL" id="WQG88320.1"/>
    </source>
</evidence>
<sequence length="515" mass="59679">MIRYTPAKQLTLEGFSTPFSQQLSTTNRWVILAAKIPWDKLADVYYKKMRADFGAPTLSARMVIGAVIIKHILNIDDREVVEQITENIYLQYFVGLSSFQQEAPFDASLMVSIRKRLGIDVMSRLNEIILQEAGLIKANEEKTADTRSEDDQDGNGGKSNNNVLNEHTESVKGKSSDGLSGTVMLDATVSEQQIEYPTDIKLLNEGRRQLERMIERGCQVAELVMPRMYRRIARKQYLNIAKKKNKSKRDIRRGIRQQLQYVKRDLKYINWLIESEANFKGVLKMKDWRLIRVIQEMYRQQAEMYKNREHKISDRIVSIYQPHVRPIPRGKDRVSTEFGSKQLVMLKDGYTHIEKLSWDNYNEGSLLTESLETYKRLFGCYPERVLGDQLFGTRENRRFMSGKGIRYVGKPLGRPSSNSKEQKRLLQKEMPERNAIEGKFGQGKNAYGLGKIKARLKDTAESWVMSIYFVMNLLKLAAGSLLSVLQIYYWLVKEGYLTTMGNRSDTQFISRYLRH</sequence>
<dbReference type="InterPro" id="IPR008490">
    <property type="entry name" value="Transposase_InsH_N"/>
</dbReference>
<proteinExistence type="predicted"/>
<evidence type="ECO:0000259" key="2">
    <source>
        <dbReference type="Pfam" id="PF05598"/>
    </source>
</evidence>
<feature type="compositionally biased region" description="Basic and acidic residues" evidence="1">
    <location>
        <begin position="140"/>
        <end position="149"/>
    </location>
</feature>
<accession>A0ABZ0X894</accession>
<evidence type="ECO:0000313" key="12">
    <source>
        <dbReference type="Proteomes" id="UP001326715"/>
    </source>
</evidence>
<keyword evidence="12" id="KW-1185">Reference proteome</keyword>
<feature type="compositionally biased region" description="Basic and acidic residues" evidence="1">
    <location>
        <begin position="166"/>
        <end position="175"/>
    </location>
</feature>
<dbReference type="InterPro" id="IPR025668">
    <property type="entry name" value="Tnp_DDE_dom"/>
</dbReference>
<evidence type="ECO:0000313" key="9">
    <source>
        <dbReference type="EMBL" id="WQG90861.1"/>
    </source>
</evidence>
<dbReference type="EMBL" id="CP140154">
    <property type="protein sequence ID" value="WQG87299.1"/>
    <property type="molecule type" value="Genomic_DNA"/>
</dbReference>
<dbReference type="InterPro" id="IPR047710">
    <property type="entry name" value="Transpos_IS5-like"/>
</dbReference>
<protein>
    <submittedName>
        <fullName evidence="4">IS5 family transposase</fullName>
    </submittedName>
</protein>
<feature type="domain" description="Transposase InsH N-terminal" evidence="2">
    <location>
        <begin position="20"/>
        <end position="116"/>
    </location>
</feature>
<dbReference type="Proteomes" id="UP001326715">
    <property type="component" value="Chromosome"/>
</dbReference>
<evidence type="ECO:0000313" key="4">
    <source>
        <dbReference type="EMBL" id="WQG86568.1"/>
    </source>
</evidence>
<dbReference type="Pfam" id="PF13586">
    <property type="entry name" value="DDE_Tnp_1_2"/>
    <property type="match status" value="1"/>
</dbReference>
<dbReference type="EMBL" id="CP140154">
    <property type="protein sequence ID" value="WQG87960.1"/>
    <property type="molecule type" value="Genomic_DNA"/>
</dbReference>
<evidence type="ECO:0000256" key="1">
    <source>
        <dbReference type="SAM" id="MobiDB-lite"/>
    </source>
</evidence>
<dbReference type="EMBL" id="CP140154">
    <property type="protein sequence ID" value="WQG89940.1"/>
    <property type="molecule type" value="Genomic_DNA"/>
</dbReference>
<dbReference type="EMBL" id="CP140154">
    <property type="protein sequence ID" value="WQG86568.1"/>
    <property type="molecule type" value="Genomic_DNA"/>
</dbReference>
<evidence type="ECO:0000313" key="11">
    <source>
        <dbReference type="EMBL" id="WQG92310.1"/>
    </source>
</evidence>
<feature type="domain" description="Transposase DDE" evidence="3">
    <location>
        <begin position="385"/>
        <end position="473"/>
    </location>
</feature>
<dbReference type="EMBL" id="CP140154">
    <property type="protein sequence ID" value="WQG92310.1"/>
    <property type="molecule type" value="Genomic_DNA"/>
</dbReference>
<dbReference type="PANTHER" id="PTHR33803">
    <property type="entry name" value="IS1478 TRANSPOSASE"/>
    <property type="match status" value="1"/>
</dbReference>
<evidence type="ECO:0000313" key="8">
    <source>
        <dbReference type="EMBL" id="WQG89940.1"/>
    </source>
</evidence>
<evidence type="ECO:0000313" key="6">
    <source>
        <dbReference type="EMBL" id="WQG87960.1"/>
    </source>
</evidence>